<feature type="domain" description="Thioredoxin" evidence="11">
    <location>
        <begin position="4"/>
        <end position="166"/>
    </location>
</feature>
<dbReference type="PANTHER" id="PTHR10681:SF121">
    <property type="entry name" value="ALKYL HYDROPEROXIDE REDUCTASE C"/>
    <property type="match status" value="1"/>
</dbReference>
<protein>
    <recommendedName>
        <fullName evidence="2">thioredoxin-dependent peroxiredoxin</fullName>
        <ecNumber evidence="2">1.11.1.24</ecNumber>
    </recommendedName>
</protein>
<dbReference type="InterPro" id="IPR019479">
    <property type="entry name" value="Peroxiredoxin_C"/>
</dbReference>
<dbReference type="Pfam" id="PF00578">
    <property type="entry name" value="AhpC-TSA"/>
    <property type="match status" value="1"/>
</dbReference>
<dbReference type="Gene3D" id="3.30.1020.10">
    <property type="entry name" value="Antioxidant, Horf6, Chain A, domain2"/>
    <property type="match status" value="1"/>
</dbReference>
<keyword evidence="4 9" id="KW-0049">Antioxidant</keyword>
<evidence type="ECO:0000256" key="1">
    <source>
        <dbReference type="ARBA" id="ARBA00009796"/>
    </source>
</evidence>
<dbReference type="InterPro" id="IPR050217">
    <property type="entry name" value="Peroxiredoxin"/>
</dbReference>
<dbReference type="GO" id="GO:0008379">
    <property type="term" value="F:thioredoxin peroxidase activity"/>
    <property type="evidence" value="ECO:0007669"/>
    <property type="project" value="TreeGrafter"/>
</dbReference>
<dbReference type="InterPro" id="IPR000866">
    <property type="entry name" value="AhpC/TSA"/>
</dbReference>
<evidence type="ECO:0000313" key="13">
    <source>
        <dbReference type="Proteomes" id="UP001162162"/>
    </source>
</evidence>
<dbReference type="SUPFAM" id="SSF52833">
    <property type="entry name" value="Thioredoxin-like"/>
    <property type="match status" value="1"/>
</dbReference>
<sequence>MPALKLGQLFPNFGAESTKGYINFYEWQNNKWVVLFSHPKDFTPVCTSELSKIADQEPIFYKRDVKFLAHSCDSLKEHLAWEKDIIHYCWGMPTSELPFPIIADEDKQIAKMLDLLDASSSQDQLGLTRALYIIDPRHVLRFSLHYPATTGRSIKEILRIIESLQLTDRMHQVQTPVNWTVGDKVLIKPNVPEHEVKKSLSPWNRN</sequence>
<dbReference type="GO" id="GO:0033554">
    <property type="term" value="P:cellular response to stress"/>
    <property type="evidence" value="ECO:0007669"/>
    <property type="project" value="TreeGrafter"/>
</dbReference>
<comment type="similarity">
    <text evidence="1">Belongs to the peroxiredoxin family. AhpC/Prx1 subfamily.</text>
</comment>
<reference evidence="12" key="1">
    <citation type="journal article" date="2023" name="Insect Mol. Biol.">
        <title>Genome sequencing provides insights into the evolution of gene families encoding plant cell wall-degrading enzymes in longhorned beetles.</title>
        <authorList>
            <person name="Shin N.R."/>
            <person name="Okamura Y."/>
            <person name="Kirsch R."/>
            <person name="Pauchet Y."/>
        </authorList>
    </citation>
    <scope>NUCLEOTIDE SEQUENCE</scope>
    <source>
        <strain evidence="12">AMC_N1</strain>
    </source>
</reference>
<evidence type="ECO:0000259" key="11">
    <source>
        <dbReference type="PROSITE" id="PS51352"/>
    </source>
</evidence>
<keyword evidence="6 9" id="KW-0676">Redox-active center</keyword>
<dbReference type="GO" id="GO:0045454">
    <property type="term" value="P:cell redox homeostasis"/>
    <property type="evidence" value="ECO:0007669"/>
    <property type="project" value="TreeGrafter"/>
</dbReference>
<comment type="function">
    <text evidence="9">Thiol-specific peroxidase that catalyzes the reduction of hydrogen peroxide and organic hydroperoxides to water and alcohols, respectively.</text>
</comment>
<dbReference type="PANTHER" id="PTHR10681">
    <property type="entry name" value="THIOREDOXIN PEROXIDASE"/>
    <property type="match status" value="1"/>
</dbReference>
<name>A0AAV8Y1V4_9CUCU</name>
<dbReference type="InterPro" id="IPR013766">
    <property type="entry name" value="Thioredoxin_domain"/>
</dbReference>
<dbReference type="EC" id="1.11.1.24" evidence="2"/>
<gene>
    <name evidence="12" type="ORF">NQ318_009871</name>
</gene>
<evidence type="ECO:0000313" key="12">
    <source>
        <dbReference type="EMBL" id="KAJ8945416.1"/>
    </source>
</evidence>
<dbReference type="Gene3D" id="3.40.30.10">
    <property type="entry name" value="Glutaredoxin"/>
    <property type="match status" value="1"/>
</dbReference>
<dbReference type="PIRSF" id="PIRSF000239">
    <property type="entry name" value="AHPC"/>
    <property type="match status" value="1"/>
</dbReference>
<dbReference type="GO" id="GO:0006979">
    <property type="term" value="P:response to oxidative stress"/>
    <property type="evidence" value="ECO:0007669"/>
    <property type="project" value="TreeGrafter"/>
</dbReference>
<comment type="similarity">
    <text evidence="7">Belongs to the peroxiredoxin family. Prx6 subfamily.</text>
</comment>
<organism evidence="12 13">
    <name type="scientific">Aromia moschata</name>
    <dbReference type="NCBI Taxonomy" id="1265417"/>
    <lineage>
        <taxon>Eukaryota</taxon>
        <taxon>Metazoa</taxon>
        <taxon>Ecdysozoa</taxon>
        <taxon>Arthropoda</taxon>
        <taxon>Hexapoda</taxon>
        <taxon>Insecta</taxon>
        <taxon>Pterygota</taxon>
        <taxon>Neoptera</taxon>
        <taxon>Endopterygota</taxon>
        <taxon>Coleoptera</taxon>
        <taxon>Polyphaga</taxon>
        <taxon>Cucujiformia</taxon>
        <taxon>Chrysomeloidea</taxon>
        <taxon>Cerambycidae</taxon>
        <taxon>Cerambycinae</taxon>
        <taxon>Callichromatini</taxon>
        <taxon>Aromia</taxon>
    </lineage>
</organism>
<evidence type="ECO:0000256" key="6">
    <source>
        <dbReference type="ARBA" id="ARBA00023284"/>
    </source>
</evidence>
<accession>A0AAV8Y1V4</accession>
<comment type="caution">
    <text evidence="12">The sequence shown here is derived from an EMBL/GenBank/DDBJ whole genome shotgun (WGS) entry which is preliminary data.</text>
</comment>
<keyword evidence="13" id="KW-1185">Reference proteome</keyword>
<evidence type="ECO:0000256" key="10">
    <source>
        <dbReference type="PIRSR" id="PIRSR000239-1"/>
    </source>
</evidence>
<dbReference type="GO" id="GO:0005829">
    <property type="term" value="C:cytosol"/>
    <property type="evidence" value="ECO:0007669"/>
    <property type="project" value="TreeGrafter"/>
</dbReference>
<evidence type="ECO:0000256" key="7">
    <source>
        <dbReference type="ARBA" id="ARBA00025719"/>
    </source>
</evidence>
<dbReference type="Proteomes" id="UP001162162">
    <property type="component" value="Unassembled WGS sequence"/>
</dbReference>
<evidence type="ECO:0000256" key="3">
    <source>
        <dbReference type="ARBA" id="ARBA00022559"/>
    </source>
</evidence>
<dbReference type="AlphaFoldDB" id="A0AAV8Y1V4"/>
<keyword evidence="3 9" id="KW-0575">Peroxidase</keyword>
<dbReference type="PROSITE" id="PS51352">
    <property type="entry name" value="THIOREDOXIN_2"/>
    <property type="match status" value="1"/>
</dbReference>
<feature type="active site" description="Cysteine sulfenic acid (-SOH) intermediate; for peroxidase activity" evidence="10">
    <location>
        <position position="46"/>
    </location>
</feature>
<comment type="catalytic activity">
    <reaction evidence="8">
        <text>a hydroperoxide + [thioredoxin]-dithiol = an alcohol + [thioredoxin]-disulfide + H2O</text>
        <dbReference type="Rhea" id="RHEA:62620"/>
        <dbReference type="Rhea" id="RHEA-COMP:10698"/>
        <dbReference type="Rhea" id="RHEA-COMP:10700"/>
        <dbReference type="ChEBI" id="CHEBI:15377"/>
        <dbReference type="ChEBI" id="CHEBI:29950"/>
        <dbReference type="ChEBI" id="CHEBI:30879"/>
        <dbReference type="ChEBI" id="CHEBI:35924"/>
        <dbReference type="ChEBI" id="CHEBI:50058"/>
        <dbReference type="EC" id="1.11.1.24"/>
    </reaction>
</comment>
<dbReference type="InterPro" id="IPR024706">
    <property type="entry name" value="Peroxiredoxin_AhpC-typ"/>
</dbReference>
<dbReference type="EMBL" id="JAPWTK010000216">
    <property type="protein sequence ID" value="KAJ8945416.1"/>
    <property type="molecule type" value="Genomic_DNA"/>
</dbReference>
<dbReference type="GO" id="GO:0042744">
    <property type="term" value="P:hydrogen peroxide catabolic process"/>
    <property type="evidence" value="ECO:0007669"/>
    <property type="project" value="TreeGrafter"/>
</dbReference>
<dbReference type="Pfam" id="PF10417">
    <property type="entry name" value="1-cysPrx_C"/>
    <property type="match status" value="1"/>
</dbReference>
<dbReference type="FunFam" id="3.40.30.10:FF:000011">
    <property type="entry name" value="Peroxiredoxin PRX1"/>
    <property type="match status" value="1"/>
</dbReference>
<dbReference type="InterPro" id="IPR036249">
    <property type="entry name" value="Thioredoxin-like_sf"/>
</dbReference>
<evidence type="ECO:0000256" key="4">
    <source>
        <dbReference type="ARBA" id="ARBA00022862"/>
    </source>
</evidence>
<evidence type="ECO:0000256" key="9">
    <source>
        <dbReference type="PIRNR" id="PIRNR000239"/>
    </source>
</evidence>
<keyword evidence="5 9" id="KW-0560">Oxidoreductase</keyword>
<evidence type="ECO:0000256" key="5">
    <source>
        <dbReference type="ARBA" id="ARBA00023002"/>
    </source>
</evidence>
<evidence type="ECO:0000256" key="2">
    <source>
        <dbReference type="ARBA" id="ARBA00013017"/>
    </source>
</evidence>
<proteinExistence type="inferred from homology"/>
<evidence type="ECO:0000256" key="8">
    <source>
        <dbReference type="ARBA" id="ARBA00049091"/>
    </source>
</evidence>